<feature type="active site" description="Nucleophile" evidence="8">
    <location>
        <position position="118"/>
    </location>
</feature>
<dbReference type="EC" id="3.2.1.-" evidence="9"/>
<dbReference type="InterPro" id="IPR019834">
    <property type="entry name" value="Glyco_hydro_8_CS"/>
</dbReference>
<dbReference type="PRINTS" id="PR00735">
    <property type="entry name" value="GLHYDRLASE8"/>
</dbReference>
<dbReference type="InterPro" id="IPR012341">
    <property type="entry name" value="6hp_glycosidase-like_sf"/>
</dbReference>
<evidence type="ECO:0000256" key="9">
    <source>
        <dbReference type="RuleBase" id="RU361167"/>
    </source>
</evidence>
<dbReference type="Pfam" id="PF01270">
    <property type="entry name" value="Glyco_hydro_8"/>
    <property type="match status" value="1"/>
</dbReference>
<evidence type="ECO:0000256" key="4">
    <source>
        <dbReference type="ARBA" id="ARBA00022801"/>
    </source>
</evidence>
<evidence type="ECO:0000256" key="8">
    <source>
        <dbReference type="PROSITE-ProRule" id="PRU10058"/>
    </source>
</evidence>
<accession>A0A0P0Z129</accession>
<sequence>MRRLARTLSSLALMAPLMALCSGPALAAAIEADDWTAFRNAFVEPNGRVVDTANGRISHSEGQGYGMILAYLADNRGDFERIWSFTRTEMMLRDDGLVMWRWDPQSTPRITDPNNATDGDILIAYALGLAGRGWNRPDLLNAGAGLAKAIGDTVVRQHNGAPVIMPGADGYDAQARPDGPVVNLSYWVFEAFPVLADLAPSIDWDAVSQNGVALIEQSLTDGRNLPPEWLSIRTVPRPAEGFKDEFGYNALRIPLYLVRGQIDAPELIERLAKAMDPDGNAVTLVDLESGAVSERLTDPGYRIIPALAACARDGTKIGEDLRQFTPTLYYPSTLHLLGLSYAAEHHPECLS</sequence>
<evidence type="ECO:0000256" key="5">
    <source>
        <dbReference type="ARBA" id="ARBA00023001"/>
    </source>
</evidence>
<keyword evidence="7 9" id="KW-0119">Carbohydrate metabolism</keyword>
<evidence type="ECO:0000313" key="11">
    <source>
        <dbReference type="EMBL" id="BAT27600.1"/>
    </source>
</evidence>
<keyword evidence="6 9" id="KW-0326">Glycosidase</keyword>
<keyword evidence="3 10" id="KW-0732">Signal</keyword>
<comment type="similarity">
    <text evidence="2 9">Belongs to the glycosyl hydrolase 8 (cellulase D) family.</text>
</comment>
<dbReference type="OrthoDB" id="9766708at2"/>
<dbReference type="PROSITE" id="PS00812">
    <property type="entry name" value="GLYCOSYL_HYDROL_F8"/>
    <property type="match status" value="1"/>
</dbReference>
<keyword evidence="5" id="KW-0136">Cellulose degradation</keyword>
<keyword evidence="4 9" id="KW-0378">Hydrolase</keyword>
<reference evidence="11" key="1">
    <citation type="journal article" date="2015" name="Proc. Natl. Acad. Sci. U.S.A.">
        <title>Bacterial clade with the ribosomal RNA operon on a small plasmid rather than the chromosome.</title>
        <authorList>
            <person name="Anda M."/>
            <person name="Ohtsubo Y."/>
            <person name="Okubo T."/>
            <person name="Sugawara M."/>
            <person name="Nagata Y."/>
            <person name="Tsuda M."/>
            <person name="Minamisawa K."/>
            <person name="Mitsui H."/>
        </authorList>
    </citation>
    <scope>NUCLEOTIDE SEQUENCE</scope>
    <source>
        <strain evidence="11">JCM 14755</strain>
    </source>
</reference>
<evidence type="ECO:0000256" key="3">
    <source>
        <dbReference type="ARBA" id="ARBA00022729"/>
    </source>
</evidence>
<dbReference type="EMBL" id="LC066375">
    <property type="protein sequence ID" value="BAT27600.1"/>
    <property type="molecule type" value="Genomic_DNA"/>
</dbReference>
<evidence type="ECO:0000256" key="10">
    <source>
        <dbReference type="SAM" id="SignalP"/>
    </source>
</evidence>
<name>A0A0P0Z129_9HYPH</name>
<dbReference type="GO" id="GO:0030245">
    <property type="term" value="P:cellulose catabolic process"/>
    <property type="evidence" value="ECO:0007669"/>
    <property type="project" value="UniProtKB-KW"/>
</dbReference>
<evidence type="ECO:0000256" key="7">
    <source>
        <dbReference type="ARBA" id="ARBA00023326"/>
    </source>
</evidence>
<comment type="catalytic activity">
    <reaction evidence="1">
        <text>Endohydrolysis of (1-&gt;4)-beta-D-glucosidic linkages in cellulose, lichenin and cereal beta-D-glucans.</text>
        <dbReference type="EC" id="3.2.1.4"/>
    </reaction>
</comment>
<evidence type="ECO:0000256" key="1">
    <source>
        <dbReference type="ARBA" id="ARBA00000966"/>
    </source>
</evidence>
<keyword evidence="7 9" id="KW-0624">Polysaccharide degradation</keyword>
<feature type="chain" id="PRO_5006057978" description="Glucanase" evidence="10">
    <location>
        <begin position="28"/>
        <end position="351"/>
    </location>
</feature>
<dbReference type="Gene3D" id="1.50.10.10">
    <property type="match status" value="1"/>
</dbReference>
<evidence type="ECO:0000256" key="2">
    <source>
        <dbReference type="ARBA" id="ARBA00009209"/>
    </source>
</evidence>
<proteinExistence type="inferred from homology"/>
<dbReference type="InterPro" id="IPR002037">
    <property type="entry name" value="Glyco_hydro_8"/>
</dbReference>
<protein>
    <recommendedName>
        <fullName evidence="9">Glucanase</fullName>
        <ecNumber evidence="9">3.2.1.-</ecNumber>
    </recommendedName>
</protein>
<dbReference type="AlphaFoldDB" id="A0A0P0Z129"/>
<dbReference type="InterPro" id="IPR008928">
    <property type="entry name" value="6-hairpin_glycosidase_sf"/>
</dbReference>
<dbReference type="SUPFAM" id="SSF48208">
    <property type="entry name" value="Six-hairpin glycosidases"/>
    <property type="match status" value="1"/>
</dbReference>
<dbReference type="GO" id="GO:0008810">
    <property type="term" value="F:cellulase activity"/>
    <property type="evidence" value="ECO:0007669"/>
    <property type="project" value="UniProtKB-EC"/>
</dbReference>
<evidence type="ECO:0000256" key="6">
    <source>
        <dbReference type="ARBA" id="ARBA00023295"/>
    </source>
</evidence>
<organism evidence="11">
    <name type="scientific">Aureimonas frigidaquae</name>
    <dbReference type="NCBI Taxonomy" id="424757"/>
    <lineage>
        <taxon>Bacteria</taxon>
        <taxon>Pseudomonadati</taxon>
        <taxon>Pseudomonadota</taxon>
        <taxon>Alphaproteobacteria</taxon>
        <taxon>Hyphomicrobiales</taxon>
        <taxon>Aurantimonadaceae</taxon>
        <taxon>Aureimonas</taxon>
    </lineage>
</organism>
<feature type="signal peptide" evidence="10">
    <location>
        <begin position="1"/>
        <end position="27"/>
    </location>
</feature>